<dbReference type="EMBL" id="ML212076">
    <property type="protein sequence ID" value="TFK79323.1"/>
    <property type="molecule type" value="Genomic_DNA"/>
</dbReference>
<proteinExistence type="predicted"/>
<dbReference type="STRING" id="1314778.A0A5C3P0Q0"/>
<gene>
    <name evidence="1" type="ORF">K466DRAFT_606232</name>
</gene>
<dbReference type="InParanoid" id="A0A5C3P0Q0"/>
<keyword evidence="2" id="KW-1185">Reference proteome</keyword>
<accession>A0A5C3P0Q0</accession>
<dbReference type="Proteomes" id="UP000308197">
    <property type="component" value="Unassembled WGS sequence"/>
</dbReference>
<protein>
    <recommendedName>
        <fullName evidence="3">F-box domain-containing protein</fullName>
    </recommendedName>
</protein>
<evidence type="ECO:0000313" key="1">
    <source>
        <dbReference type="EMBL" id="TFK79323.1"/>
    </source>
</evidence>
<evidence type="ECO:0008006" key="3">
    <source>
        <dbReference type="Google" id="ProtNLM"/>
    </source>
</evidence>
<organism evidence="1 2">
    <name type="scientific">Polyporus arcularius HHB13444</name>
    <dbReference type="NCBI Taxonomy" id="1314778"/>
    <lineage>
        <taxon>Eukaryota</taxon>
        <taxon>Fungi</taxon>
        <taxon>Dikarya</taxon>
        <taxon>Basidiomycota</taxon>
        <taxon>Agaricomycotina</taxon>
        <taxon>Agaricomycetes</taxon>
        <taxon>Polyporales</taxon>
        <taxon>Polyporaceae</taxon>
        <taxon>Polyporus</taxon>
    </lineage>
</organism>
<name>A0A5C3P0Q0_9APHY</name>
<dbReference type="AlphaFoldDB" id="A0A5C3P0Q0"/>
<reference evidence="1 2" key="1">
    <citation type="journal article" date="2019" name="Nat. Ecol. Evol.">
        <title>Megaphylogeny resolves global patterns of mushroom evolution.</title>
        <authorList>
            <person name="Varga T."/>
            <person name="Krizsan K."/>
            <person name="Foldi C."/>
            <person name="Dima B."/>
            <person name="Sanchez-Garcia M."/>
            <person name="Sanchez-Ramirez S."/>
            <person name="Szollosi G.J."/>
            <person name="Szarkandi J.G."/>
            <person name="Papp V."/>
            <person name="Albert L."/>
            <person name="Andreopoulos W."/>
            <person name="Angelini C."/>
            <person name="Antonin V."/>
            <person name="Barry K.W."/>
            <person name="Bougher N.L."/>
            <person name="Buchanan P."/>
            <person name="Buyck B."/>
            <person name="Bense V."/>
            <person name="Catcheside P."/>
            <person name="Chovatia M."/>
            <person name="Cooper J."/>
            <person name="Damon W."/>
            <person name="Desjardin D."/>
            <person name="Finy P."/>
            <person name="Geml J."/>
            <person name="Haridas S."/>
            <person name="Hughes K."/>
            <person name="Justo A."/>
            <person name="Karasinski D."/>
            <person name="Kautmanova I."/>
            <person name="Kiss B."/>
            <person name="Kocsube S."/>
            <person name="Kotiranta H."/>
            <person name="LaButti K.M."/>
            <person name="Lechner B.E."/>
            <person name="Liimatainen K."/>
            <person name="Lipzen A."/>
            <person name="Lukacs Z."/>
            <person name="Mihaltcheva S."/>
            <person name="Morgado L.N."/>
            <person name="Niskanen T."/>
            <person name="Noordeloos M.E."/>
            <person name="Ohm R.A."/>
            <person name="Ortiz-Santana B."/>
            <person name="Ovrebo C."/>
            <person name="Racz N."/>
            <person name="Riley R."/>
            <person name="Savchenko A."/>
            <person name="Shiryaev A."/>
            <person name="Soop K."/>
            <person name="Spirin V."/>
            <person name="Szebenyi C."/>
            <person name="Tomsovsky M."/>
            <person name="Tulloss R.E."/>
            <person name="Uehling J."/>
            <person name="Grigoriev I.V."/>
            <person name="Vagvolgyi C."/>
            <person name="Papp T."/>
            <person name="Martin F.M."/>
            <person name="Miettinen O."/>
            <person name="Hibbett D.S."/>
            <person name="Nagy L.G."/>
        </authorList>
    </citation>
    <scope>NUCLEOTIDE SEQUENCE [LARGE SCALE GENOMIC DNA]</scope>
    <source>
        <strain evidence="1 2">HHB13444</strain>
    </source>
</reference>
<evidence type="ECO:0000313" key="2">
    <source>
        <dbReference type="Proteomes" id="UP000308197"/>
    </source>
</evidence>
<sequence length="550" mass="61741">MQKVPPEVWLEIFKQVPKSSDLYGINAASHQFRDLSSRAFHRDLKWQKEKHAEQDFDVWEANPGMAVDVRSLCLSIGGEPSNKTSEEIAAILDTGLPPHDLEGSVPYSRAFIASRSRSRLSDAQVVLWARVRTFSNISSLTFHNMTVGKGHFCLIHGLSQLRSLRVAQCTINGTAADCVDNRTLPITELTMLALTRGHGAHPRLGFPAGQIHLLHAVQLALGPGPAPLAPLPQLQMNQPLQIYDPFAHALSLAVAENLRTLTVDLSAGIFCHVFGVASAQDRGWVAPARLEHLYVLRDCTITAPKLERSRHDDYDEEEEEEEPYQDAHLYNFCAQARNLRTISTPVFTPSAVALLPEHLPPRLEAFAAPLDAAQFVVAHRDVKALGVLKCELNQHEAVGALTLIAHARPGLKMLVFEVKVWDAAVVSAVSQRFKELRHLKFVYGSGAPDEDFLVSLSQYLAEMPDLHTLEMYRLPRDGKFKPEYRTHLFDPPWGSIEEEMRDIVVPWNRFGRKLRRVQLISGYALTRPFEGATWKLEKVAKLKRVEYLDY</sequence>